<feature type="binding site" evidence="7">
    <location>
        <position position="165"/>
    </location>
    <ligand>
        <name>UTP</name>
        <dbReference type="ChEBI" id="CHEBI:46398"/>
    </ligand>
</feature>
<comment type="caution">
    <text evidence="8">The sequence shown here is derived from an EMBL/GenBank/DDBJ whole genome shotgun (WGS) entry which is preliminary data.</text>
</comment>
<dbReference type="STRING" id="67003.A0A1X0P7U0"/>
<dbReference type="Gene3D" id="2.160.10.10">
    <property type="entry name" value="Hexapeptide repeat proteins"/>
    <property type="match status" value="1"/>
</dbReference>
<evidence type="ECO:0000313" key="8">
    <source>
        <dbReference type="EMBL" id="ORC92693.1"/>
    </source>
</evidence>
<comment type="catalytic activity">
    <reaction evidence="5">
        <text>alpha-D-glucose 1-phosphate + UTP + H(+) = UDP-alpha-D-glucose + diphosphate</text>
        <dbReference type="Rhea" id="RHEA:19889"/>
        <dbReference type="ChEBI" id="CHEBI:15378"/>
        <dbReference type="ChEBI" id="CHEBI:33019"/>
        <dbReference type="ChEBI" id="CHEBI:46398"/>
        <dbReference type="ChEBI" id="CHEBI:58601"/>
        <dbReference type="ChEBI" id="CHEBI:58885"/>
        <dbReference type="EC" id="2.7.7.9"/>
    </reaction>
</comment>
<name>A0A1X0P7U0_9TRYP</name>
<protein>
    <recommendedName>
        <fullName evidence="2 5">UTP--glucose-1-phosphate uridylyltransferase</fullName>
        <ecNumber evidence="2 5">2.7.7.9</ecNumber>
    </recommendedName>
</protein>
<keyword evidence="4 5" id="KW-0548">Nucleotidyltransferase</keyword>
<evidence type="ECO:0000256" key="3">
    <source>
        <dbReference type="ARBA" id="ARBA00022679"/>
    </source>
</evidence>
<evidence type="ECO:0000256" key="5">
    <source>
        <dbReference type="PIRNR" id="PIRNR000806"/>
    </source>
</evidence>
<dbReference type="FunFam" id="3.90.550.10:FF:000002">
    <property type="entry name" value="UTP--glucose-1-phosphate uridylyltransferase"/>
    <property type="match status" value="1"/>
</dbReference>
<sequence>MSNVSSAVSPTLSEAAAACRAKMQAAGVNEACIRTFLSQHAVISSGQTGEIPESAISPVNSLDTLESINVPCSNDLLQQTVVLKLNGGLGTGMGLHTAKSLLPVKDGKTFLDFTALQIEHLRKTSSDRLRFMLMDSFSTSADTKSFLKKYPRIYEVFDKEVELMQNRVPKILQDNLFPATYEPEPSCEWTPPGHGDLYTALYGSGKLDDLLRDGYRYMFVSNGDNLGATLDGRLLAYMQANKLDFLMEVCERTESDKKGGHLAYQMVNVDGTTGQERRLILRESAQCPKEDESSFQDITKHRFFNTNNLWIELQSLKKAMDNHNGILPLPVIRNAKTVNPTDSSSLKVYQLETAMGAAIAFFKNSAAVVVPRERFAPVKTCADLLALRSDAYKVTEDQRLVLCEDRKGIPPAIDLDSNYYKMINGLEKLVKGGVPSLRLCNKLSVKGPVEFAGNDVVIKGNVTIRNSKKDPLVIEHNRVLSDEVVEA</sequence>
<dbReference type="PIRSF" id="PIRSF000806">
    <property type="entry name" value="UDPGP"/>
    <property type="match status" value="1"/>
</dbReference>
<feature type="binding site" evidence="7">
    <location>
        <position position="99"/>
    </location>
    <ligand>
        <name>UTP</name>
        <dbReference type="ChEBI" id="CHEBI:46398"/>
    </ligand>
</feature>
<evidence type="ECO:0000256" key="2">
    <source>
        <dbReference type="ARBA" id="ARBA00012415"/>
    </source>
</evidence>
<dbReference type="InterPro" id="IPR016267">
    <property type="entry name" value="UDPGP_trans"/>
</dbReference>
<evidence type="ECO:0000256" key="7">
    <source>
        <dbReference type="PIRSR" id="PIRSR000806-2"/>
    </source>
</evidence>
<dbReference type="EMBL" id="NBCO01000003">
    <property type="protein sequence ID" value="ORC92693.1"/>
    <property type="molecule type" value="Genomic_DNA"/>
</dbReference>
<dbReference type="InterPro" id="IPR029044">
    <property type="entry name" value="Nucleotide-diphossugar_trans"/>
</dbReference>
<feature type="binding site" evidence="7">
    <location>
        <position position="193"/>
    </location>
    <ligand>
        <name>UTP</name>
        <dbReference type="ChEBI" id="CHEBI:46398"/>
    </ligand>
</feature>
<dbReference type="PANTHER" id="PTHR43511">
    <property type="match status" value="1"/>
</dbReference>
<evidence type="ECO:0000256" key="1">
    <source>
        <dbReference type="ARBA" id="ARBA00010401"/>
    </source>
</evidence>
<evidence type="ECO:0000313" key="9">
    <source>
        <dbReference type="Proteomes" id="UP000192257"/>
    </source>
</evidence>
<evidence type="ECO:0000256" key="6">
    <source>
        <dbReference type="PIRSR" id="PIRSR000806-1"/>
    </source>
</evidence>
<dbReference type="FunFam" id="2.160.10.10:FF:000001">
    <property type="entry name" value="UTP--glucose-1-phosphate uridylyltransferase"/>
    <property type="match status" value="1"/>
</dbReference>
<comment type="similarity">
    <text evidence="1 5">Belongs to the UDPGP type 1 family.</text>
</comment>
<dbReference type="InterPro" id="IPR002618">
    <property type="entry name" value="UDPGP_fam"/>
</dbReference>
<proteinExistence type="inferred from homology"/>
<evidence type="ECO:0000256" key="4">
    <source>
        <dbReference type="ARBA" id="ARBA00022695"/>
    </source>
</evidence>
<dbReference type="CDD" id="cd00897">
    <property type="entry name" value="UGPase_euk"/>
    <property type="match status" value="1"/>
</dbReference>
<dbReference type="GO" id="GO:0006011">
    <property type="term" value="P:UDP-alpha-D-glucose metabolic process"/>
    <property type="evidence" value="ECO:0007669"/>
    <property type="project" value="UniProtKB-UniRule"/>
</dbReference>
<dbReference type="SUPFAM" id="SSF53448">
    <property type="entry name" value="Nucleotide-diphospho-sugar transferases"/>
    <property type="match status" value="1"/>
</dbReference>
<keyword evidence="3 5" id="KW-0808">Transferase</keyword>
<gene>
    <name evidence="8" type="ORF">TM35_000034460</name>
</gene>
<feature type="binding site" evidence="7">
    <location>
        <position position="224"/>
    </location>
    <ligand>
        <name>UTP</name>
        <dbReference type="ChEBI" id="CHEBI:46398"/>
    </ligand>
</feature>
<dbReference type="Proteomes" id="UP000192257">
    <property type="component" value="Unassembled WGS sequence"/>
</dbReference>
<dbReference type="GO" id="GO:0003983">
    <property type="term" value="F:UTP:glucose-1-phosphate uridylyltransferase activity"/>
    <property type="evidence" value="ECO:0007669"/>
    <property type="project" value="UniProtKB-EC"/>
</dbReference>
<dbReference type="Gene3D" id="3.90.550.10">
    <property type="entry name" value="Spore Coat Polysaccharide Biosynthesis Protein SpsA, Chain A"/>
    <property type="match status" value="1"/>
</dbReference>
<dbReference type="AlphaFoldDB" id="A0A1X0P7U0"/>
<dbReference type="Pfam" id="PF01704">
    <property type="entry name" value="UDPGP"/>
    <property type="match status" value="1"/>
</dbReference>
<accession>A0A1X0P7U0</accession>
<dbReference type="GeneID" id="39981993"/>
<reference evidence="8 9" key="1">
    <citation type="submission" date="2017-03" db="EMBL/GenBank/DDBJ databases">
        <title>An alternative strategy for trypanosome survival in the mammalian bloodstream revealed through genome and transcriptome analysis of the ubiquitous bovine parasite Trypanosoma (Megatrypanum) theileri.</title>
        <authorList>
            <person name="Kelly S."/>
            <person name="Ivens A."/>
            <person name="Mott A."/>
            <person name="O'Neill E."/>
            <person name="Emms D."/>
            <person name="Macleod O."/>
            <person name="Voorheis P."/>
            <person name="Matthews J."/>
            <person name="Matthews K."/>
            <person name="Carrington M."/>
        </authorList>
    </citation>
    <scope>NUCLEOTIDE SEQUENCE [LARGE SCALE GENOMIC DNA]</scope>
    <source>
        <strain evidence="8">Edinburgh</strain>
    </source>
</reference>
<feature type="binding site" evidence="6">
    <location>
        <position position="194"/>
    </location>
    <ligand>
        <name>substrate</name>
    </ligand>
</feature>
<dbReference type="OrthoDB" id="2291at2759"/>
<organism evidence="8 9">
    <name type="scientific">Trypanosoma theileri</name>
    <dbReference type="NCBI Taxonomy" id="67003"/>
    <lineage>
        <taxon>Eukaryota</taxon>
        <taxon>Discoba</taxon>
        <taxon>Euglenozoa</taxon>
        <taxon>Kinetoplastea</taxon>
        <taxon>Metakinetoplastina</taxon>
        <taxon>Trypanosomatida</taxon>
        <taxon>Trypanosomatidae</taxon>
        <taxon>Trypanosoma</taxon>
    </lineage>
</organism>
<keyword evidence="9" id="KW-1185">Reference proteome</keyword>
<dbReference type="EC" id="2.7.7.9" evidence="2 5"/>
<dbReference type="RefSeq" id="XP_028886759.1">
    <property type="nucleotide sequence ID" value="XM_029022213.1"/>
</dbReference>
<feature type="binding site" evidence="7">
    <location>
        <position position="379"/>
    </location>
    <ligand>
        <name>UTP</name>
        <dbReference type="ChEBI" id="CHEBI:46398"/>
    </ligand>
</feature>
<dbReference type="VEuPathDB" id="TriTrypDB:TM35_000034460"/>